<reference evidence="1" key="1">
    <citation type="submission" date="2022-04" db="EMBL/GenBank/DDBJ databases">
        <title>Genome of the entomopathogenic fungus Entomophthora muscae.</title>
        <authorList>
            <person name="Elya C."/>
            <person name="Lovett B.R."/>
            <person name="Lee E."/>
            <person name="Macias A.M."/>
            <person name="Hajek A.E."/>
            <person name="De Bivort B.L."/>
            <person name="Kasson M.T."/>
            <person name="De Fine Licht H.H."/>
            <person name="Stajich J.E."/>
        </authorList>
    </citation>
    <scope>NUCLEOTIDE SEQUENCE</scope>
    <source>
        <strain evidence="1">Berkeley</strain>
    </source>
</reference>
<dbReference type="EMBL" id="QTSX02002169">
    <property type="protein sequence ID" value="KAJ9077956.1"/>
    <property type="molecule type" value="Genomic_DNA"/>
</dbReference>
<sequence length="113" mass="13032">MDIDEDHFLKWSEELRPLIRWFSEIFLAKRISSMALSFRTIPIKKTAHLLGLDLDTSVQILQANGWTLSEDRKVWTPCKPDLSSFQANSEVDELAKGLEHFNLMAKLAIRSET</sequence>
<keyword evidence="2" id="KW-1185">Reference proteome</keyword>
<evidence type="ECO:0000313" key="1">
    <source>
        <dbReference type="EMBL" id="KAJ9077956.1"/>
    </source>
</evidence>
<gene>
    <name evidence="1" type="ORF">DSO57_1011492</name>
</gene>
<name>A0ACC2TTY4_9FUNG</name>
<accession>A0ACC2TTY4</accession>
<organism evidence="1 2">
    <name type="scientific">Entomophthora muscae</name>
    <dbReference type="NCBI Taxonomy" id="34485"/>
    <lineage>
        <taxon>Eukaryota</taxon>
        <taxon>Fungi</taxon>
        <taxon>Fungi incertae sedis</taxon>
        <taxon>Zoopagomycota</taxon>
        <taxon>Entomophthoromycotina</taxon>
        <taxon>Entomophthoromycetes</taxon>
        <taxon>Entomophthorales</taxon>
        <taxon>Entomophthoraceae</taxon>
        <taxon>Entomophthora</taxon>
    </lineage>
</organism>
<protein>
    <submittedName>
        <fullName evidence="1">Uncharacterized protein</fullName>
    </submittedName>
</protein>
<evidence type="ECO:0000313" key="2">
    <source>
        <dbReference type="Proteomes" id="UP001165960"/>
    </source>
</evidence>
<dbReference type="Proteomes" id="UP001165960">
    <property type="component" value="Unassembled WGS sequence"/>
</dbReference>
<comment type="caution">
    <text evidence="1">The sequence shown here is derived from an EMBL/GenBank/DDBJ whole genome shotgun (WGS) entry which is preliminary data.</text>
</comment>
<proteinExistence type="predicted"/>